<reference evidence="2 3" key="1">
    <citation type="submission" date="2020-08" db="EMBL/GenBank/DDBJ databases">
        <title>Functional genomics of gut bacteria from endangered species of beetles.</title>
        <authorList>
            <person name="Carlos-Shanley C."/>
        </authorList>
    </citation>
    <scope>NUCLEOTIDE SEQUENCE [LARGE SCALE GENOMIC DNA]</scope>
    <source>
        <strain evidence="2 3">S00198</strain>
    </source>
</reference>
<comment type="caution">
    <text evidence="2">The sequence shown here is derived from an EMBL/GenBank/DDBJ whole genome shotgun (WGS) entry which is preliminary data.</text>
</comment>
<dbReference type="AlphaFoldDB" id="A0A7X0PIC1"/>
<evidence type="ECO:0000313" key="3">
    <source>
        <dbReference type="Proteomes" id="UP000575083"/>
    </source>
</evidence>
<feature type="chain" id="PRO_5031205203" evidence="1">
    <location>
        <begin position="20"/>
        <end position="273"/>
    </location>
</feature>
<protein>
    <submittedName>
        <fullName evidence="2">Uncharacterized protein</fullName>
    </submittedName>
</protein>
<dbReference type="RefSeq" id="WP_184862556.1">
    <property type="nucleotide sequence ID" value="NZ_JACHLK010000013.1"/>
</dbReference>
<gene>
    <name evidence="2" type="ORF">HNP48_005201</name>
</gene>
<evidence type="ECO:0000313" key="2">
    <source>
        <dbReference type="EMBL" id="MBB6562488.1"/>
    </source>
</evidence>
<name>A0A7X0PIC1_9BURK</name>
<organism evidence="2 3">
    <name type="scientific">Acidovorax soli</name>
    <dbReference type="NCBI Taxonomy" id="592050"/>
    <lineage>
        <taxon>Bacteria</taxon>
        <taxon>Pseudomonadati</taxon>
        <taxon>Pseudomonadota</taxon>
        <taxon>Betaproteobacteria</taxon>
        <taxon>Burkholderiales</taxon>
        <taxon>Comamonadaceae</taxon>
        <taxon>Acidovorax</taxon>
    </lineage>
</organism>
<keyword evidence="1" id="KW-0732">Signal</keyword>
<dbReference type="EMBL" id="JACHLK010000013">
    <property type="protein sequence ID" value="MBB6562488.1"/>
    <property type="molecule type" value="Genomic_DNA"/>
</dbReference>
<accession>A0A7X0PIC1</accession>
<keyword evidence="3" id="KW-1185">Reference proteome</keyword>
<feature type="signal peptide" evidence="1">
    <location>
        <begin position="1"/>
        <end position="19"/>
    </location>
</feature>
<dbReference type="Proteomes" id="UP000575083">
    <property type="component" value="Unassembled WGS sequence"/>
</dbReference>
<evidence type="ECO:0000256" key="1">
    <source>
        <dbReference type="SAM" id="SignalP"/>
    </source>
</evidence>
<proteinExistence type="predicted"/>
<sequence length="273" mass="29124">MNKKWWLLAAMALPLYVAAQPALVLIEACNAVPDAAKRMECLKAAMGAAATPETDKRQVHVDVLKRAFGGMQAGLDIGTSYNNYQIAVLDLAKAVAAFRQDAGEFAAPAMAQLNVSLEAYRDAGVFWERSIGFYAQRDNSLAYAGGLPVGLNNMEWLVRKYGLPTVRSDVLGFHSGLHVQNTRATIWAYASARYSEALRALAPLPVQAAPAVVDPDAPVKTAAAEAAKAAGCTSEPFLAPTFNTPAMKEFAVRCTSGKVMLIKCESGVCKAPD</sequence>